<organism evidence="1 2">
    <name type="scientific">Acidobacterium capsulatum (strain ATCC 51196 / DSM 11244 / BCRC 80197 / JCM 7670 / NBRC 15755 / NCIMB 13165 / 161)</name>
    <dbReference type="NCBI Taxonomy" id="240015"/>
    <lineage>
        <taxon>Bacteria</taxon>
        <taxon>Pseudomonadati</taxon>
        <taxon>Acidobacteriota</taxon>
        <taxon>Terriglobia</taxon>
        <taxon>Terriglobales</taxon>
        <taxon>Acidobacteriaceae</taxon>
        <taxon>Acidobacterium</taxon>
    </lineage>
</organism>
<name>C1F9Q3_ACIC5</name>
<dbReference type="InterPro" id="IPR001969">
    <property type="entry name" value="Aspartic_peptidase_AS"/>
</dbReference>
<proteinExistence type="predicted"/>
<evidence type="ECO:0000313" key="2">
    <source>
        <dbReference type="Proteomes" id="UP000002207"/>
    </source>
</evidence>
<reference evidence="1 2" key="1">
    <citation type="journal article" date="2009" name="Appl. Environ. Microbiol.">
        <title>Three genomes from the phylum Acidobacteria provide insight into the lifestyles of these microorganisms in soils.</title>
        <authorList>
            <person name="Ward N.L."/>
            <person name="Challacombe J.F."/>
            <person name="Janssen P.H."/>
            <person name="Henrissat B."/>
            <person name="Coutinho P.M."/>
            <person name="Wu M."/>
            <person name="Xie G."/>
            <person name="Haft D.H."/>
            <person name="Sait M."/>
            <person name="Badger J."/>
            <person name="Barabote R.D."/>
            <person name="Bradley B."/>
            <person name="Brettin T.S."/>
            <person name="Brinkac L.M."/>
            <person name="Bruce D."/>
            <person name="Creasy T."/>
            <person name="Daugherty S.C."/>
            <person name="Davidsen T.M."/>
            <person name="DeBoy R.T."/>
            <person name="Detter J.C."/>
            <person name="Dodson R.J."/>
            <person name="Durkin A.S."/>
            <person name="Ganapathy A."/>
            <person name="Gwinn-Giglio M."/>
            <person name="Han C.S."/>
            <person name="Khouri H."/>
            <person name="Kiss H."/>
            <person name="Kothari S.P."/>
            <person name="Madupu R."/>
            <person name="Nelson K.E."/>
            <person name="Nelson W.C."/>
            <person name="Paulsen I."/>
            <person name="Penn K."/>
            <person name="Ren Q."/>
            <person name="Rosovitz M.J."/>
            <person name="Selengut J.D."/>
            <person name="Shrivastava S."/>
            <person name="Sullivan S.A."/>
            <person name="Tapia R."/>
            <person name="Thompson L.S."/>
            <person name="Watkins K.L."/>
            <person name="Yang Q."/>
            <person name="Yu C."/>
            <person name="Zafar N."/>
            <person name="Zhou L."/>
            <person name="Kuske C.R."/>
        </authorList>
    </citation>
    <scope>NUCLEOTIDE SEQUENCE [LARGE SCALE GENOMIC DNA]</scope>
    <source>
        <strain evidence="2">ATCC 51196 / DSM 11244 / BCRC 80197 / JCM 7670 / NBRC 15755 / NCIMB 13165 / 161</strain>
    </source>
</reference>
<dbReference type="KEGG" id="aca:ACP_2213"/>
<dbReference type="AlphaFoldDB" id="C1F9Q3"/>
<dbReference type="STRING" id="240015.ACP_2213"/>
<dbReference type="GO" id="GO:0004190">
    <property type="term" value="F:aspartic-type endopeptidase activity"/>
    <property type="evidence" value="ECO:0007669"/>
    <property type="project" value="InterPro"/>
</dbReference>
<dbReference type="GO" id="GO:0006508">
    <property type="term" value="P:proteolysis"/>
    <property type="evidence" value="ECO:0007669"/>
    <property type="project" value="InterPro"/>
</dbReference>
<dbReference type="SUPFAM" id="SSF50630">
    <property type="entry name" value="Acid proteases"/>
    <property type="match status" value="2"/>
</dbReference>
<evidence type="ECO:0008006" key="3">
    <source>
        <dbReference type="Google" id="ProtNLM"/>
    </source>
</evidence>
<dbReference type="Pfam" id="PF13650">
    <property type="entry name" value="Asp_protease_2"/>
    <property type="match status" value="1"/>
</dbReference>
<dbReference type="OrthoDB" id="3521766at2"/>
<sequence>MASRLPPYTLSIAPGCRGLQCRLSAIGRDSCHAAQTPREFSCQCSRDRHKMHSTVASAPRASHAEVRDVLQPIRSSLLFLVLCTLISPVFAASLRDRIGPHPTPPFTDESAGFSVPFQYFEHHLYVTVSVNGQAGLSFLVDTGTSANILDLTVSRQLGIPVEKITRARDLGLGGGKVSIAGAQHVDVRLDHHLIADTLAIVDLHALASDMRHPIDGILGYPLLRRFVTGINFETSQITLWPAKSFRYHGGGEIMALSRKGNVPTIPITVATVTQLTRNARVEVDTGSDATLLLYPQYAHRAHLDNSFLKMKSGQAYGLGGLFPVRPGVLGSMTMGNIMVVRFIAFLMQTKPLVTRRDVCGVIGTSVLGSYRRVIFDVPRNRIIFELPPAIPPLRQASNAPPPGPSL</sequence>
<dbReference type="EMBL" id="CP001472">
    <property type="protein sequence ID" value="ACO32289.1"/>
    <property type="molecule type" value="Genomic_DNA"/>
</dbReference>
<dbReference type="eggNOG" id="COG0793">
    <property type="taxonomic scope" value="Bacteria"/>
</dbReference>
<dbReference type="HOGENOM" id="CLU_677276_0_0_0"/>
<dbReference type="PROSITE" id="PS00141">
    <property type="entry name" value="ASP_PROTEASE"/>
    <property type="match status" value="1"/>
</dbReference>
<dbReference type="InterPro" id="IPR021109">
    <property type="entry name" value="Peptidase_aspartic_dom_sf"/>
</dbReference>
<gene>
    <name evidence="1" type="ordered locus">ACP_2213</name>
</gene>
<dbReference type="CDD" id="cd05483">
    <property type="entry name" value="retropepsin_like_bacteria"/>
    <property type="match status" value="1"/>
</dbReference>
<accession>C1F9Q3</accession>
<keyword evidence="2" id="KW-1185">Reference proteome</keyword>
<evidence type="ECO:0000313" key="1">
    <source>
        <dbReference type="EMBL" id="ACO32289.1"/>
    </source>
</evidence>
<dbReference type="InterPro" id="IPR034122">
    <property type="entry name" value="Retropepsin-like_bacterial"/>
</dbReference>
<dbReference type="Proteomes" id="UP000002207">
    <property type="component" value="Chromosome"/>
</dbReference>
<dbReference type="Gene3D" id="2.40.70.10">
    <property type="entry name" value="Acid Proteases"/>
    <property type="match status" value="2"/>
</dbReference>
<protein>
    <recommendedName>
        <fullName evidence="3">Peptidase A2 domain-containing protein</fullName>
    </recommendedName>
</protein>
<dbReference type="InParanoid" id="C1F9Q3"/>